<name>A0A1E7ZAB6_9ALTE</name>
<dbReference type="EMBL" id="MDHN01000029">
    <property type="protein sequence ID" value="OFC70460.1"/>
    <property type="molecule type" value="Genomic_DNA"/>
</dbReference>
<reference evidence="1 2" key="1">
    <citation type="submission" date="2016-08" db="EMBL/GenBank/DDBJ databases">
        <authorList>
            <person name="Seilhamer J.J."/>
        </authorList>
    </citation>
    <scope>NUCLEOTIDE SEQUENCE [LARGE SCALE GENOMIC DNA]</scope>
    <source>
        <strain evidence="1 2">KCTC 42603</strain>
    </source>
</reference>
<organism evidence="1 2">
    <name type="scientific">Alteromonas confluentis</name>
    <dbReference type="NCBI Taxonomy" id="1656094"/>
    <lineage>
        <taxon>Bacteria</taxon>
        <taxon>Pseudomonadati</taxon>
        <taxon>Pseudomonadota</taxon>
        <taxon>Gammaproteobacteria</taxon>
        <taxon>Alteromonadales</taxon>
        <taxon>Alteromonadaceae</taxon>
        <taxon>Alteromonas/Salinimonas group</taxon>
        <taxon>Alteromonas</taxon>
    </lineage>
</organism>
<dbReference type="OrthoDB" id="6330931at2"/>
<sequence>MLAFSIIAVLVLILIFFVFKVQSLHKQIIANRGIARQNAEKANTAYSVLSITARTLQKIFTERVEQASKKGLISGKNYEVMMLITSSSAKIIFDACEKGLSIEQALTVAIRDSEVSMDDIKAMMQEQPNDVRISWVQNHADGFIKACDIMTLSLMTPRASSPQE</sequence>
<gene>
    <name evidence="1" type="ORF">BFC18_14980</name>
</gene>
<accession>A0A1E7ZAB6</accession>
<dbReference type="AlphaFoldDB" id="A0A1E7ZAB6"/>
<evidence type="ECO:0000313" key="1">
    <source>
        <dbReference type="EMBL" id="OFC70460.1"/>
    </source>
</evidence>
<evidence type="ECO:0000313" key="2">
    <source>
        <dbReference type="Proteomes" id="UP000175691"/>
    </source>
</evidence>
<dbReference type="STRING" id="1656094.BFC18_14980"/>
<dbReference type="RefSeq" id="WP_070126102.1">
    <property type="nucleotide sequence ID" value="NZ_MDHN01000029.1"/>
</dbReference>
<keyword evidence="2" id="KW-1185">Reference proteome</keyword>
<proteinExistence type="predicted"/>
<dbReference type="Proteomes" id="UP000175691">
    <property type="component" value="Unassembled WGS sequence"/>
</dbReference>
<protein>
    <submittedName>
        <fullName evidence="1">Uncharacterized protein</fullName>
    </submittedName>
</protein>
<comment type="caution">
    <text evidence="1">The sequence shown here is derived from an EMBL/GenBank/DDBJ whole genome shotgun (WGS) entry which is preliminary data.</text>
</comment>